<name>A0ABS4JHZ8_9BACL</name>
<dbReference type="EMBL" id="JAGGLD010000003">
    <property type="protein sequence ID" value="MBP2001345.1"/>
    <property type="molecule type" value="Genomic_DNA"/>
</dbReference>
<dbReference type="InterPro" id="IPR001173">
    <property type="entry name" value="Glyco_trans_2-like"/>
</dbReference>
<gene>
    <name evidence="3" type="ORF">J2Z69_002388</name>
</gene>
<comment type="caution">
    <text evidence="3">The sequence shown here is derived from an EMBL/GenBank/DDBJ whole genome shotgun (WGS) entry which is preliminary data.</text>
</comment>
<evidence type="ECO:0000313" key="3">
    <source>
        <dbReference type="EMBL" id="MBP2001345.1"/>
    </source>
</evidence>
<dbReference type="Gene3D" id="3.90.550.10">
    <property type="entry name" value="Spore Coat Polysaccharide Biosynthesis Protein SpsA, Chain A"/>
    <property type="match status" value="1"/>
</dbReference>
<evidence type="ECO:0000259" key="2">
    <source>
        <dbReference type="Pfam" id="PF00535"/>
    </source>
</evidence>
<dbReference type="RefSeq" id="WP_209862469.1">
    <property type="nucleotide sequence ID" value="NZ_JAGGLD010000003.1"/>
</dbReference>
<keyword evidence="4" id="KW-1185">Reference proteome</keyword>
<organism evidence="3 4">
    <name type="scientific">Paenibacillus shirakamiensis</name>
    <dbReference type="NCBI Taxonomy" id="1265935"/>
    <lineage>
        <taxon>Bacteria</taxon>
        <taxon>Bacillati</taxon>
        <taxon>Bacillota</taxon>
        <taxon>Bacilli</taxon>
        <taxon>Bacillales</taxon>
        <taxon>Paenibacillaceae</taxon>
        <taxon>Paenibacillus</taxon>
    </lineage>
</organism>
<protein>
    <recommendedName>
        <fullName evidence="2">Glycosyltransferase 2-like domain-containing protein</fullName>
    </recommendedName>
</protein>
<dbReference type="PANTHER" id="PTHR43685:SF11">
    <property type="entry name" value="GLYCOSYLTRANSFERASE TAGX-RELATED"/>
    <property type="match status" value="1"/>
</dbReference>
<dbReference type="Proteomes" id="UP001519288">
    <property type="component" value="Unassembled WGS sequence"/>
</dbReference>
<dbReference type="Pfam" id="PF00535">
    <property type="entry name" value="Glycos_transf_2"/>
    <property type="match status" value="1"/>
</dbReference>
<proteinExistence type="inferred from homology"/>
<reference evidence="3 4" key="1">
    <citation type="submission" date="2021-03" db="EMBL/GenBank/DDBJ databases">
        <title>Genomic Encyclopedia of Type Strains, Phase IV (KMG-IV): sequencing the most valuable type-strain genomes for metagenomic binning, comparative biology and taxonomic classification.</title>
        <authorList>
            <person name="Goeker M."/>
        </authorList>
    </citation>
    <scope>NUCLEOTIDE SEQUENCE [LARGE SCALE GENOMIC DNA]</scope>
    <source>
        <strain evidence="3 4">DSM 26806</strain>
    </source>
</reference>
<comment type="similarity">
    <text evidence="1">Belongs to the glycosyltransferase 2 family.</text>
</comment>
<evidence type="ECO:0000313" key="4">
    <source>
        <dbReference type="Proteomes" id="UP001519288"/>
    </source>
</evidence>
<feature type="domain" description="Glycosyltransferase 2-like" evidence="2">
    <location>
        <begin position="196"/>
        <end position="302"/>
    </location>
</feature>
<dbReference type="InterPro" id="IPR050834">
    <property type="entry name" value="Glycosyltransf_2"/>
</dbReference>
<accession>A0ABS4JHZ8</accession>
<sequence>MNMLLLCGHGSPVLPQHSLGEPEVYAARLHQLLESSSEAWVVWNPLISHLSKEIITQLDQFLDTDQVLPGTHVLSIHPDHYLKNVDSLPQGIPLVWRKTYLLETIQKWPSSPLPSALYLPFAWLPQSSMTTQLLPSFQLEERRTSKRRGYRPLVLLIDPHQLTSIVPIIERTRPWVQPSISLGVSLPTDNSHPEISILMSIYQMHSSLGWAVRSVLAQDYSNFEFLIGDDGSDDGSSQLPILSSDARIQLHVFPTNRGKASVMNDLLSVARGNYILELDGDDWLAPEALTTLAAAMRAVPEAAIATGTCGLWQGTRHLGPLQRGVSPYRGHHTDAHSAVPLVPRMYRADLLRGLGGWPQAPGDFGRVFEDIAVCEALLAEHPEVAVAAETVYHRVLRPASVSQRAGELYPAWRELHAGH</sequence>
<dbReference type="SUPFAM" id="SSF53448">
    <property type="entry name" value="Nucleotide-diphospho-sugar transferases"/>
    <property type="match status" value="1"/>
</dbReference>
<evidence type="ECO:0000256" key="1">
    <source>
        <dbReference type="ARBA" id="ARBA00006739"/>
    </source>
</evidence>
<dbReference type="InterPro" id="IPR029044">
    <property type="entry name" value="Nucleotide-diphossugar_trans"/>
</dbReference>
<dbReference type="PANTHER" id="PTHR43685">
    <property type="entry name" value="GLYCOSYLTRANSFERASE"/>
    <property type="match status" value="1"/>
</dbReference>